<accession>A3D7Z8</accession>
<dbReference type="Proteomes" id="UP000001557">
    <property type="component" value="Chromosome"/>
</dbReference>
<feature type="domain" description="Sodium/calcium exchanger membrane region" evidence="6">
    <location>
        <begin position="226"/>
        <end position="367"/>
    </location>
</feature>
<dbReference type="InterPro" id="IPR052946">
    <property type="entry name" value="Alkaline_pH_Ca-Antiporter"/>
</dbReference>
<evidence type="ECO:0000259" key="6">
    <source>
        <dbReference type="Pfam" id="PF01699"/>
    </source>
</evidence>
<evidence type="ECO:0000256" key="2">
    <source>
        <dbReference type="ARBA" id="ARBA00022692"/>
    </source>
</evidence>
<keyword evidence="4 5" id="KW-0472">Membrane</keyword>
<keyword evidence="3 5" id="KW-1133">Transmembrane helix</keyword>
<gene>
    <name evidence="7" type="ordered locus">Sbal_3384</name>
</gene>
<feature type="transmembrane region" description="Helical" evidence="5">
    <location>
        <begin position="110"/>
        <end position="132"/>
    </location>
</feature>
<dbReference type="EMBL" id="CP000563">
    <property type="protein sequence ID" value="ABN62861.1"/>
    <property type="molecule type" value="Genomic_DNA"/>
</dbReference>
<dbReference type="GO" id="GO:0015386">
    <property type="term" value="F:potassium:proton antiporter activity"/>
    <property type="evidence" value="ECO:0007669"/>
    <property type="project" value="TreeGrafter"/>
</dbReference>
<dbReference type="GO" id="GO:0005886">
    <property type="term" value="C:plasma membrane"/>
    <property type="evidence" value="ECO:0007669"/>
    <property type="project" value="TreeGrafter"/>
</dbReference>
<proteinExistence type="predicted"/>
<keyword evidence="8" id="KW-1185">Reference proteome</keyword>
<feature type="transmembrane region" description="Helical" evidence="5">
    <location>
        <begin position="79"/>
        <end position="98"/>
    </location>
</feature>
<feature type="domain" description="Sodium/calcium exchanger membrane region" evidence="6">
    <location>
        <begin position="47"/>
        <end position="197"/>
    </location>
</feature>
<dbReference type="PANTHER" id="PTHR37958">
    <property type="entry name" value="SODIUM-POTASSIUM/PROTON ANTIPORTER CHAA"/>
    <property type="match status" value="1"/>
</dbReference>
<feature type="transmembrane region" description="Helical" evidence="5">
    <location>
        <begin position="40"/>
        <end position="59"/>
    </location>
</feature>
<feature type="transmembrane region" description="Helical" evidence="5">
    <location>
        <begin position="144"/>
        <end position="164"/>
    </location>
</feature>
<dbReference type="HOGENOM" id="CLU_050648_0_0_6"/>
<feature type="transmembrane region" description="Helical" evidence="5">
    <location>
        <begin position="249"/>
        <end position="271"/>
    </location>
</feature>
<feature type="transmembrane region" description="Helical" evidence="5">
    <location>
        <begin position="176"/>
        <end position="195"/>
    </location>
</feature>
<evidence type="ECO:0000256" key="3">
    <source>
        <dbReference type="ARBA" id="ARBA00022989"/>
    </source>
</evidence>
<dbReference type="Pfam" id="PF01699">
    <property type="entry name" value="Na_Ca_ex"/>
    <property type="match status" value="2"/>
</dbReference>
<sequence>MDKLPMKTFMKDEFALLLGILTLVFFKTGGDSLLADGTALSTYIPVSLALLGVVTWAIFSVVRHSDALAIKLGDPYGTLILTLSVISLEVVMISSVMLTGEPNPVMARDTMFAVVMLIINGLVGFTLLLGGWRYHTQLFNLDGVKSYLVVIIPLALLCLVLPNFTEGGTIGSMSKAMSWMLIIISILLYGVFLVVQTKSHSHFFVDADHEDHEEHHGILRSNAYHTVLLIGYLLVVILLAKTLAMPINYSVATLGAPQALGGFIVACLILSPEAVGGFKAALNNQLQRAMNLYFGSVLATIALTVPAVLIIGSVINQEVHLGLSPADMVLLITSLMVCKVSFSSGRTNALHGATHIVLFIIYLFLMFEHA</sequence>
<protein>
    <submittedName>
        <fullName evidence="7">Sodium/calcium exchanger membrane region</fullName>
    </submittedName>
</protein>
<name>A3D7Z8_SHEB5</name>
<dbReference type="GO" id="GO:0015385">
    <property type="term" value="F:sodium:proton antiporter activity"/>
    <property type="evidence" value="ECO:0007669"/>
    <property type="project" value="TreeGrafter"/>
</dbReference>
<feature type="transmembrane region" description="Helical" evidence="5">
    <location>
        <begin position="349"/>
        <end position="367"/>
    </location>
</feature>
<dbReference type="PANTHER" id="PTHR37958:SF1">
    <property type="entry name" value="SODIUM-POTASSIUM_PROTON ANTIPORTER CHAA"/>
    <property type="match status" value="1"/>
</dbReference>
<evidence type="ECO:0000256" key="4">
    <source>
        <dbReference type="ARBA" id="ARBA00023136"/>
    </source>
</evidence>
<evidence type="ECO:0000313" key="8">
    <source>
        <dbReference type="Proteomes" id="UP000001557"/>
    </source>
</evidence>
<dbReference type="InterPro" id="IPR004837">
    <property type="entry name" value="NaCa_Exmemb"/>
</dbReference>
<dbReference type="STRING" id="325240.Sbal_3384"/>
<evidence type="ECO:0000313" key="7">
    <source>
        <dbReference type="EMBL" id="ABN62861.1"/>
    </source>
</evidence>
<dbReference type="KEGG" id="sbl:Sbal_3384"/>
<feature type="transmembrane region" description="Helical" evidence="5">
    <location>
        <begin position="292"/>
        <end position="315"/>
    </location>
</feature>
<evidence type="ECO:0000256" key="1">
    <source>
        <dbReference type="ARBA" id="ARBA00004141"/>
    </source>
</evidence>
<feature type="transmembrane region" description="Helical" evidence="5">
    <location>
        <begin position="223"/>
        <end position="243"/>
    </location>
</feature>
<comment type="subcellular location">
    <subcellularLocation>
        <location evidence="1">Membrane</location>
        <topology evidence="1">Multi-pass membrane protein</topology>
    </subcellularLocation>
</comment>
<dbReference type="AlphaFoldDB" id="A3D7Z8"/>
<reference evidence="7 8" key="1">
    <citation type="submission" date="2007-02" db="EMBL/GenBank/DDBJ databases">
        <title>Complete sequence of chromosome of Shewanella baltica OS155.</title>
        <authorList>
            <consortium name="US DOE Joint Genome Institute"/>
            <person name="Copeland A."/>
            <person name="Lucas S."/>
            <person name="Lapidus A."/>
            <person name="Barry K."/>
            <person name="Detter J.C."/>
            <person name="Glavina del Rio T."/>
            <person name="Hammon N."/>
            <person name="Israni S."/>
            <person name="Dalin E."/>
            <person name="Tice H."/>
            <person name="Pitluck S."/>
            <person name="Sims D.R."/>
            <person name="Brettin T."/>
            <person name="Bruce D."/>
            <person name="Han C."/>
            <person name="Tapia R."/>
            <person name="Brainard J."/>
            <person name="Schmutz J."/>
            <person name="Larimer F."/>
            <person name="Land M."/>
            <person name="Hauser L."/>
            <person name="Kyrpides N."/>
            <person name="Mikhailova N."/>
            <person name="Brettar I."/>
            <person name="Klappenbach J."/>
            <person name="Konstantinidis K."/>
            <person name="Rodrigues J."/>
            <person name="Tiedje J."/>
            <person name="Richardson P."/>
        </authorList>
    </citation>
    <scope>NUCLEOTIDE SEQUENCE [LARGE SCALE GENOMIC DNA]</scope>
    <source>
        <strain evidence="8">OS155 / ATCC BAA-1091</strain>
    </source>
</reference>
<organism evidence="7 8">
    <name type="scientific">Shewanella baltica (strain OS155 / ATCC BAA-1091)</name>
    <dbReference type="NCBI Taxonomy" id="325240"/>
    <lineage>
        <taxon>Bacteria</taxon>
        <taxon>Pseudomonadati</taxon>
        <taxon>Pseudomonadota</taxon>
        <taxon>Gammaproteobacteria</taxon>
        <taxon>Alteromonadales</taxon>
        <taxon>Shewanellaceae</taxon>
        <taxon>Shewanella</taxon>
    </lineage>
</organism>
<evidence type="ECO:0000256" key="5">
    <source>
        <dbReference type="SAM" id="Phobius"/>
    </source>
</evidence>
<keyword evidence="2 5" id="KW-0812">Transmembrane</keyword>